<evidence type="ECO:0000313" key="6">
    <source>
        <dbReference type="Proteomes" id="UP000708298"/>
    </source>
</evidence>
<organism evidence="5 6">
    <name type="scientific">Acidisoma silvae</name>
    <dbReference type="NCBI Taxonomy" id="2802396"/>
    <lineage>
        <taxon>Bacteria</taxon>
        <taxon>Pseudomonadati</taxon>
        <taxon>Pseudomonadota</taxon>
        <taxon>Alphaproteobacteria</taxon>
        <taxon>Acetobacterales</taxon>
        <taxon>Acidocellaceae</taxon>
        <taxon>Acidisoma</taxon>
    </lineage>
</organism>
<dbReference type="PANTHER" id="PTHR43176:SF3">
    <property type="entry name" value="3-HYDROXYISOBUTYRYL-COA HYDROLASE, MITOCHONDRIAL"/>
    <property type="match status" value="1"/>
</dbReference>
<accession>A0A963YQV2</accession>
<keyword evidence="3" id="KW-0378">Hydrolase</keyword>
<dbReference type="NCBIfam" id="NF004127">
    <property type="entry name" value="PRK05617.1"/>
    <property type="match status" value="1"/>
</dbReference>
<comment type="caution">
    <text evidence="5">The sequence shown here is derived from an EMBL/GenBank/DDBJ whole genome shotgun (WGS) entry which is preliminary data.</text>
</comment>
<reference evidence="5" key="1">
    <citation type="journal article" date="2021" name="Microorganisms">
        <title>Acidisoma silvae sp. nov. and Acidisomacellulosilytica sp. nov., Two Acidophilic Bacteria Isolated from Decaying Wood, Hydrolyzing Cellulose and Producing Poly-3-hydroxybutyrate.</title>
        <authorList>
            <person name="Mieszkin S."/>
            <person name="Pouder E."/>
            <person name="Uroz S."/>
            <person name="Simon-Colin C."/>
            <person name="Alain K."/>
        </authorList>
    </citation>
    <scope>NUCLEOTIDE SEQUENCE</scope>
    <source>
        <strain evidence="5">HW T2.11</strain>
    </source>
</reference>
<comment type="catalytic activity">
    <reaction evidence="1">
        <text>3-hydroxy-2-methylpropanoyl-CoA + H2O = 3-hydroxy-2-methylpropanoate + CoA + H(+)</text>
        <dbReference type="Rhea" id="RHEA:20888"/>
        <dbReference type="ChEBI" id="CHEBI:11805"/>
        <dbReference type="ChEBI" id="CHEBI:15377"/>
        <dbReference type="ChEBI" id="CHEBI:15378"/>
        <dbReference type="ChEBI" id="CHEBI:57287"/>
        <dbReference type="ChEBI" id="CHEBI:57340"/>
        <dbReference type="EC" id="3.1.2.4"/>
    </reaction>
</comment>
<evidence type="ECO:0000256" key="2">
    <source>
        <dbReference type="ARBA" id="ARBA00011915"/>
    </source>
</evidence>
<name>A0A963YQV2_9PROT</name>
<dbReference type="InterPro" id="IPR045004">
    <property type="entry name" value="ECH_dom"/>
</dbReference>
<dbReference type="Proteomes" id="UP000708298">
    <property type="component" value="Unassembled WGS sequence"/>
</dbReference>
<evidence type="ECO:0000259" key="4">
    <source>
        <dbReference type="Pfam" id="PF16113"/>
    </source>
</evidence>
<evidence type="ECO:0000313" key="5">
    <source>
        <dbReference type="EMBL" id="MCB8875456.1"/>
    </source>
</evidence>
<evidence type="ECO:0000256" key="3">
    <source>
        <dbReference type="ARBA" id="ARBA00022801"/>
    </source>
</evidence>
<sequence>MTSTNEAAGLEAKRDGRAGRLLLRRPQALNALDLSMVRALHGQLRLWQDDPDIEIVVLEGEGRAFCAGGDVRRVRADILAGAGDAADTFFTEEYALNAAIAHFPKPYVSLIQGACMGGGLGISIHGSDRVLTETALLAMPETAIGFAPDIGASYFLPRLPGALGFYLGLTGTRLAGADAVHAGLGTAFVPSDRLTELGDALAKDGRGAISQFAVALPLYSLAPLLPAIDACFSAESVPAILARLAAMDSDWARAALAELNRHSPSALCWSLTALKAGARLDLDSALAAELRLAQRLIRLPDFAEGVRAMLVDKDRKPRWQPARLEDVDPRLIRDLFRP</sequence>
<dbReference type="EC" id="3.1.2.4" evidence="2"/>
<dbReference type="PANTHER" id="PTHR43176">
    <property type="entry name" value="3-HYDROXYISOBUTYRYL-COA HYDROLASE-RELATED"/>
    <property type="match status" value="1"/>
</dbReference>
<reference evidence="5" key="2">
    <citation type="submission" date="2021-01" db="EMBL/GenBank/DDBJ databases">
        <authorList>
            <person name="Mieszkin S."/>
            <person name="Pouder E."/>
            <person name="Alain K."/>
        </authorList>
    </citation>
    <scope>NUCLEOTIDE SEQUENCE</scope>
    <source>
        <strain evidence="5">HW T2.11</strain>
    </source>
</reference>
<keyword evidence="6" id="KW-1185">Reference proteome</keyword>
<dbReference type="CDD" id="cd06558">
    <property type="entry name" value="crotonase-like"/>
    <property type="match status" value="1"/>
</dbReference>
<dbReference type="Gene3D" id="3.90.226.10">
    <property type="entry name" value="2-enoyl-CoA Hydratase, Chain A, domain 1"/>
    <property type="match status" value="1"/>
</dbReference>
<dbReference type="InterPro" id="IPR032259">
    <property type="entry name" value="HIBYL-CoA-H"/>
</dbReference>
<dbReference type="Pfam" id="PF16113">
    <property type="entry name" value="ECH_2"/>
    <property type="match status" value="1"/>
</dbReference>
<gene>
    <name evidence="5" type="ORF">ASILVAE211_09715</name>
</gene>
<dbReference type="EMBL" id="JAESVB010000003">
    <property type="protein sequence ID" value="MCB8875456.1"/>
    <property type="molecule type" value="Genomic_DNA"/>
</dbReference>
<protein>
    <recommendedName>
        <fullName evidence="2">3-hydroxyisobutyryl-CoA hydrolase</fullName>
        <ecNumber evidence="2">3.1.2.4</ecNumber>
    </recommendedName>
</protein>
<dbReference type="SUPFAM" id="SSF52096">
    <property type="entry name" value="ClpP/crotonase"/>
    <property type="match status" value="1"/>
</dbReference>
<feature type="domain" description="Enoyl-CoA hydratase/isomerase" evidence="4">
    <location>
        <begin position="19"/>
        <end position="336"/>
    </location>
</feature>
<evidence type="ECO:0000256" key="1">
    <source>
        <dbReference type="ARBA" id="ARBA00001709"/>
    </source>
</evidence>
<dbReference type="AlphaFoldDB" id="A0A963YQV2"/>
<proteinExistence type="predicted"/>
<dbReference type="InterPro" id="IPR029045">
    <property type="entry name" value="ClpP/crotonase-like_dom_sf"/>
</dbReference>
<dbReference type="GO" id="GO:0003860">
    <property type="term" value="F:3-hydroxyisobutyryl-CoA hydrolase activity"/>
    <property type="evidence" value="ECO:0007669"/>
    <property type="project" value="UniProtKB-EC"/>
</dbReference>
<dbReference type="RefSeq" id="WP_227321103.1">
    <property type="nucleotide sequence ID" value="NZ_JAESVB010000003.1"/>
</dbReference>
<dbReference type="GO" id="GO:0006574">
    <property type="term" value="P:L-valine catabolic process"/>
    <property type="evidence" value="ECO:0007669"/>
    <property type="project" value="TreeGrafter"/>
</dbReference>